<evidence type="ECO:0000259" key="10">
    <source>
        <dbReference type="Pfam" id="PF01301"/>
    </source>
</evidence>
<dbReference type="SUPFAM" id="SSF51445">
    <property type="entry name" value="(Trans)glycosidases"/>
    <property type="match status" value="1"/>
</dbReference>
<reference evidence="12" key="5">
    <citation type="journal article" date="2021" name="G3 (Bethesda)">
        <title>Aegilops tauschii genome assembly Aet v5.0 features greater sequence contiguity and improved annotation.</title>
        <authorList>
            <person name="Wang L."/>
            <person name="Zhu T."/>
            <person name="Rodriguez J.C."/>
            <person name="Deal K.R."/>
            <person name="Dubcovsky J."/>
            <person name="McGuire P.E."/>
            <person name="Lux T."/>
            <person name="Spannagl M."/>
            <person name="Mayer K.F.X."/>
            <person name="Baldrich P."/>
            <person name="Meyers B.C."/>
            <person name="Huo N."/>
            <person name="Gu Y.Q."/>
            <person name="Zhou H."/>
            <person name="Devos K.M."/>
            <person name="Bennetzen J.L."/>
            <person name="Unver T."/>
            <person name="Budak H."/>
            <person name="Gulick P.J."/>
            <person name="Galiba G."/>
            <person name="Kalapos B."/>
            <person name="Nelson D.R."/>
            <person name="Li P."/>
            <person name="You F.M."/>
            <person name="Luo M.C."/>
            <person name="Dvorak J."/>
        </authorList>
    </citation>
    <scope>NUCLEOTIDE SEQUENCE [LARGE SCALE GENOMIC DNA]</scope>
    <source>
        <strain evidence="12">cv. AL8/78</strain>
    </source>
</reference>
<reference evidence="13" key="1">
    <citation type="journal article" date="2014" name="Science">
        <title>Ancient hybridizations among the ancestral genomes of bread wheat.</title>
        <authorList>
            <consortium name="International Wheat Genome Sequencing Consortium,"/>
            <person name="Marcussen T."/>
            <person name="Sandve S.R."/>
            <person name="Heier L."/>
            <person name="Spannagl M."/>
            <person name="Pfeifer M."/>
            <person name="Jakobsen K.S."/>
            <person name="Wulff B.B."/>
            <person name="Steuernagel B."/>
            <person name="Mayer K.F."/>
            <person name="Olsen O.A."/>
        </authorList>
    </citation>
    <scope>NUCLEOTIDE SEQUENCE [LARGE SCALE GENOMIC DNA]</scope>
    <source>
        <strain evidence="13">cv. AL8/78</strain>
    </source>
</reference>
<evidence type="ECO:0000256" key="3">
    <source>
        <dbReference type="ARBA" id="ARBA00009809"/>
    </source>
</evidence>
<reference evidence="12" key="4">
    <citation type="submission" date="2019-03" db="UniProtKB">
        <authorList>
            <consortium name="EnsemblPlants"/>
        </authorList>
    </citation>
    <scope>IDENTIFICATION</scope>
</reference>
<evidence type="ECO:0000256" key="4">
    <source>
        <dbReference type="ARBA" id="ARBA00012756"/>
    </source>
</evidence>
<dbReference type="InterPro" id="IPR041392">
    <property type="entry name" value="GHD"/>
</dbReference>
<proteinExistence type="inferred from homology"/>
<keyword evidence="7" id="KW-0732">Signal</keyword>
<dbReference type="InterPro" id="IPR001944">
    <property type="entry name" value="Glycoside_Hdrlase_35"/>
</dbReference>
<organism evidence="12 13">
    <name type="scientific">Aegilops tauschii subsp. strangulata</name>
    <name type="common">Goatgrass</name>
    <dbReference type="NCBI Taxonomy" id="200361"/>
    <lineage>
        <taxon>Eukaryota</taxon>
        <taxon>Viridiplantae</taxon>
        <taxon>Streptophyta</taxon>
        <taxon>Embryophyta</taxon>
        <taxon>Tracheophyta</taxon>
        <taxon>Spermatophyta</taxon>
        <taxon>Magnoliopsida</taxon>
        <taxon>Liliopsida</taxon>
        <taxon>Poales</taxon>
        <taxon>Poaceae</taxon>
        <taxon>BOP clade</taxon>
        <taxon>Pooideae</taxon>
        <taxon>Triticodae</taxon>
        <taxon>Triticeae</taxon>
        <taxon>Triticinae</taxon>
        <taxon>Aegilops</taxon>
    </lineage>
</organism>
<dbReference type="SUPFAM" id="SSF49785">
    <property type="entry name" value="Galactose-binding domain-like"/>
    <property type="match status" value="1"/>
</dbReference>
<dbReference type="Pfam" id="PF01301">
    <property type="entry name" value="Glyco_hydro_35"/>
    <property type="match status" value="1"/>
</dbReference>
<accession>A0A453KCD2</accession>
<dbReference type="Gramene" id="AET5Gv20373200.4">
    <property type="protein sequence ID" value="AET5Gv20373200.4"/>
    <property type="gene ID" value="AET5Gv20373200"/>
</dbReference>
<keyword evidence="13" id="KW-1185">Reference proteome</keyword>
<dbReference type="Pfam" id="PF17834">
    <property type="entry name" value="GHD"/>
    <property type="match status" value="1"/>
</dbReference>
<dbReference type="InterPro" id="IPR008979">
    <property type="entry name" value="Galactose-bd-like_sf"/>
</dbReference>
<reference evidence="12" key="3">
    <citation type="journal article" date="2017" name="Nature">
        <title>Genome sequence of the progenitor of the wheat D genome Aegilops tauschii.</title>
        <authorList>
            <person name="Luo M.C."/>
            <person name="Gu Y.Q."/>
            <person name="Puiu D."/>
            <person name="Wang H."/>
            <person name="Twardziok S.O."/>
            <person name="Deal K.R."/>
            <person name="Huo N."/>
            <person name="Zhu T."/>
            <person name="Wang L."/>
            <person name="Wang Y."/>
            <person name="McGuire P.E."/>
            <person name="Liu S."/>
            <person name="Long H."/>
            <person name="Ramasamy R.K."/>
            <person name="Rodriguez J.C."/>
            <person name="Van S.L."/>
            <person name="Yuan L."/>
            <person name="Wang Z."/>
            <person name="Xia Z."/>
            <person name="Xiao L."/>
            <person name="Anderson O.D."/>
            <person name="Ouyang S."/>
            <person name="Liang Y."/>
            <person name="Zimin A.V."/>
            <person name="Pertea G."/>
            <person name="Qi P."/>
            <person name="Bennetzen J.L."/>
            <person name="Dai X."/>
            <person name="Dawson M.W."/>
            <person name="Muller H.G."/>
            <person name="Kugler K."/>
            <person name="Rivarola-Duarte L."/>
            <person name="Spannagl M."/>
            <person name="Mayer K.F.X."/>
            <person name="Lu F.H."/>
            <person name="Bevan M.W."/>
            <person name="Leroy P."/>
            <person name="Li P."/>
            <person name="You F.M."/>
            <person name="Sun Q."/>
            <person name="Liu Z."/>
            <person name="Lyons E."/>
            <person name="Wicker T."/>
            <person name="Salzberg S.L."/>
            <person name="Devos K.M."/>
            <person name="Dvorak J."/>
        </authorList>
    </citation>
    <scope>NUCLEOTIDE SEQUENCE [LARGE SCALE GENOMIC DNA]</scope>
    <source>
        <strain evidence="12">cv. AL8/78</strain>
    </source>
</reference>
<keyword evidence="5" id="KW-0052">Apoplast</keyword>
<dbReference type="PANTHER" id="PTHR23421">
    <property type="entry name" value="BETA-GALACTOSIDASE RELATED"/>
    <property type="match status" value="1"/>
</dbReference>
<comment type="subcellular location">
    <subcellularLocation>
        <location evidence="2">Secreted</location>
        <location evidence="2">Extracellular space</location>
        <location evidence="2">Apoplast</location>
    </subcellularLocation>
</comment>
<dbReference type="Gene3D" id="2.60.120.260">
    <property type="entry name" value="Galactose-binding domain-like"/>
    <property type="match status" value="1"/>
</dbReference>
<evidence type="ECO:0000256" key="6">
    <source>
        <dbReference type="ARBA" id="ARBA00022525"/>
    </source>
</evidence>
<protein>
    <recommendedName>
        <fullName evidence="4">beta-galactosidase</fullName>
        <ecNumber evidence="4">3.2.1.23</ecNumber>
    </recommendedName>
</protein>
<dbReference type="GO" id="GO:0005975">
    <property type="term" value="P:carbohydrate metabolic process"/>
    <property type="evidence" value="ECO:0007669"/>
    <property type="project" value="InterPro"/>
</dbReference>
<sequence>DWGGPLPHRPAEDSAFAVARFYQRGGSFQNYYMYFGGTNFARTAGGPLQITSYDYDAPVNEYGFLRQPKWGHLKDLHTAIKLCEPALIAVDGSPQYVKLGSMQEAHVYSNGKVQTNRSMTGNGLICSAFLANIDEHKYASVWIFGKSYNLPPWSVSILPDCENVAFNTARVGAQTSIFTFESGSPSHSSRHKPSLLLPGVHGSYFSGTWWTSKEIFGTWGGESFATQGILEHLNVTKDTSDYLWYTTSVNISDEDVRFWSSKGDLPALKIDQIRDVARVFVNGELAGSQVGHWVSLKQPVQFVQGLNKLTLLSEIVGLQNYGAFLEKDGAGFRGQVKLTGLPNGDIDLTHSVWTYQVKHWNFQPHLLLLCSHFDAGVQTLH</sequence>
<comment type="similarity">
    <text evidence="3">Belongs to the glycosyl hydrolase 35 family.</text>
</comment>
<comment type="catalytic activity">
    <reaction evidence="1">
        <text>Hydrolysis of terminal non-reducing beta-D-galactose residues in beta-D-galactosides.</text>
        <dbReference type="EC" id="3.2.1.23"/>
    </reaction>
</comment>
<dbReference type="GO" id="GO:0048046">
    <property type="term" value="C:apoplast"/>
    <property type="evidence" value="ECO:0007669"/>
    <property type="project" value="UniProtKB-SubCell"/>
</dbReference>
<dbReference type="InterPro" id="IPR031330">
    <property type="entry name" value="Gly_Hdrlase_35_cat"/>
</dbReference>
<dbReference type="Gene3D" id="3.20.20.80">
    <property type="entry name" value="Glycosidases"/>
    <property type="match status" value="1"/>
</dbReference>
<dbReference type="FunFam" id="2.60.120.260:FF:000107">
    <property type="entry name" value="Beta-galactosidase"/>
    <property type="match status" value="1"/>
</dbReference>
<feature type="domain" description="Beta-galactosidase beta-sandwich" evidence="11">
    <location>
        <begin position="125"/>
        <end position="171"/>
    </location>
</feature>
<keyword evidence="6" id="KW-0964">Secreted</keyword>
<evidence type="ECO:0000313" key="13">
    <source>
        <dbReference type="Proteomes" id="UP000015105"/>
    </source>
</evidence>
<evidence type="ECO:0000256" key="8">
    <source>
        <dbReference type="ARBA" id="ARBA00022801"/>
    </source>
</evidence>
<dbReference type="AlphaFoldDB" id="A0A453KCD2"/>
<evidence type="ECO:0000313" key="12">
    <source>
        <dbReference type="EnsemblPlants" id="AET5Gv20373200.4"/>
    </source>
</evidence>
<dbReference type="EnsemblPlants" id="AET5Gv20373200.4">
    <property type="protein sequence ID" value="AET5Gv20373200.4"/>
    <property type="gene ID" value="AET5Gv20373200"/>
</dbReference>
<evidence type="ECO:0000256" key="7">
    <source>
        <dbReference type="ARBA" id="ARBA00022729"/>
    </source>
</evidence>
<evidence type="ECO:0000256" key="1">
    <source>
        <dbReference type="ARBA" id="ARBA00001412"/>
    </source>
</evidence>
<name>A0A453KCD2_AEGTS</name>
<dbReference type="FunFam" id="2.60.120.260:FF:000142">
    <property type="entry name" value="Beta-galactosidase"/>
    <property type="match status" value="1"/>
</dbReference>
<evidence type="ECO:0000259" key="11">
    <source>
        <dbReference type="Pfam" id="PF17834"/>
    </source>
</evidence>
<evidence type="ECO:0000256" key="5">
    <source>
        <dbReference type="ARBA" id="ARBA00022523"/>
    </source>
</evidence>
<dbReference type="GO" id="GO:0004565">
    <property type="term" value="F:beta-galactosidase activity"/>
    <property type="evidence" value="ECO:0007669"/>
    <property type="project" value="UniProtKB-EC"/>
</dbReference>
<keyword evidence="8" id="KW-0378">Hydrolase</keyword>
<keyword evidence="9" id="KW-0326">Glycosidase</keyword>
<dbReference type="InterPro" id="IPR017853">
    <property type="entry name" value="GH"/>
</dbReference>
<feature type="domain" description="Glycoside hydrolase 35 catalytic" evidence="10">
    <location>
        <begin position="2"/>
        <end position="79"/>
    </location>
</feature>
<reference evidence="13" key="2">
    <citation type="journal article" date="2017" name="Nat. Plants">
        <title>The Aegilops tauschii genome reveals multiple impacts of transposons.</title>
        <authorList>
            <person name="Zhao G."/>
            <person name="Zou C."/>
            <person name="Li K."/>
            <person name="Wang K."/>
            <person name="Li T."/>
            <person name="Gao L."/>
            <person name="Zhang X."/>
            <person name="Wang H."/>
            <person name="Yang Z."/>
            <person name="Liu X."/>
            <person name="Jiang W."/>
            <person name="Mao L."/>
            <person name="Kong X."/>
            <person name="Jiao Y."/>
            <person name="Jia J."/>
        </authorList>
    </citation>
    <scope>NUCLEOTIDE SEQUENCE [LARGE SCALE GENOMIC DNA]</scope>
    <source>
        <strain evidence="13">cv. AL8/78</strain>
    </source>
</reference>
<evidence type="ECO:0000256" key="9">
    <source>
        <dbReference type="ARBA" id="ARBA00023295"/>
    </source>
</evidence>
<evidence type="ECO:0000256" key="2">
    <source>
        <dbReference type="ARBA" id="ARBA00004271"/>
    </source>
</evidence>
<dbReference type="EC" id="3.2.1.23" evidence="4"/>
<dbReference type="Proteomes" id="UP000015105">
    <property type="component" value="Chromosome 5D"/>
</dbReference>